<proteinExistence type="inferred from homology"/>
<dbReference type="GO" id="GO:0016837">
    <property type="term" value="F:carbon-oxygen lyase activity, acting on polysaccharides"/>
    <property type="evidence" value="ECO:0007669"/>
    <property type="project" value="UniProtKB-ARBA"/>
</dbReference>
<dbReference type="SUPFAM" id="SSF49863">
    <property type="entry name" value="Hyaluronate lyase-like, C-terminal domain"/>
    <property type="match status" value="1"/>
</dbReference>
<dbReference type="Pfam" id="PF02884">
    <property type="entry name" value="Lyase_8_C"/>
    <property type="match status" value="1"/>
</dbReference>
<dbReference type="InterPro" id="IPR011013">
    <property type="entry name" value="Gal_mutarotase_sf_dom"/>
</dbReference>
<gene>
    <name evidence="12" type="ORF">KDK95_32175</name>
</gene>
<evidence type="ECO:0000259" key="10">
    <source>
        <dbReference type="Pfam" id="PF08124"/>
    </source>
</evidence>
<dbReference type="InterPro" id="IPR055372">
    <property type="entry name" value="CBM96"/>
</dbReference>
<evidence type="ECO:0000256" key="3">
    <source>
        <dbReference type="ARBA" id="ARBA00022525"/>
    </source>
</evidence>
<evidence type="ECO:0000313" key="13">
    <source>
        <dbReference type="Proteomes" id="UP000676325"/>
    </source>
</evidence>
<organism evidence="12 13">
    <name type="scientific">Actinospica acidithermotolerans</name>
    <dbReference type="NCBI Taxonomy" id="2828514"/>
    <lineage>
        <taxon>Bacteria</taxon>
        <taxon>Bacillati</taxon>
        <taxon>Actinomycetota</taxon>
        <taxon>Actinomycetes</taxon>
        <taxon>Catenulisporales</taxon>
        <taxon>Actinospicaceae</taxon>
        <taxon>Actinospica</taxon>
    </lineage>
</organism>
<evidence type="ECO:0000256" key="7">
    <source>
        <dbReference type="SAM" id="SignalP"/>
    </source>
</evidence>
<comment type="caution">
    <text evidence="12">The sequence shown here is derived from an EMBL/GenBank/DDBJ whole genome shotgun (WGS) entry which is preliminary data.</text>
</comment>
<feature type="domain" description="Polysaccharide lyase family 8 central" evidence="8">
    <location>
        <begin position="405"/>
        <end position="658"/>
    </location>
</feature>
<keyword evidence="5 12" id="KW-0456">Lyase</keyword>
<dbReference type="PANTHER" id="PTHR38481:SF1">
    <property type="entry name" value="HYALURONATE LYASE"/>
    <property type="match status" value="1"/>
</dbReference>
<sequence length="949" mass="97368">MALEIARRRLLQLAALVTASAGLPALDPAAAYAADAFDVLRATWVELLTGGAIDATDADYADALATLVGQASSYQSTMSPNSTAVSLWPSLPLSDSANMTASYKQLATMATAYATPGSLYQDAGLGAAVATGLDFLAAEVYTATATESGNWWDWEIGSPKALLNAALAIYPLLDSTQIASYTAAIDNFVPDPTMEKTGTSRTASTGANRVDLCQVVALRGVLGKNGDSIAAAASGLADVFPYVTTADGLYADGSFVQHTRIAYTGTYGMVLLLDLAGLFQLLAGSTWAITDPNAANIYDAVDSAFAPWVWNGLCLDAVRGRAVSRVLETDLTDGGLIIQAVLQLALSASAAQAADFQTRAKGWITADNTYAPYYATAAVPAIANAKPVMAASAIPVGTEPDGLVLFPGMDRAVHRRPGWAFALAMSSTRIGRFESINGENLHGWHTGDGMGYVYLEADLTHFTDSYWPTVDPYRMPGTTVDTMTLADSAGTGYVSSTSFAGGAAVSTGFGCVGMDFRQYGSTLAAKKSWFLLDDCVFALGAGITGGSGADVVTMVENRNLHAGGTNALTVDGTAQSTASGWSASLAVAGWAQLDQVGGYLFPGGATVQAARTDRTGAWSDINTGGPTDEITRTFLTLALDHGTAPSKATYVYALLPGFTTAQTAARAAQPTVFVLSNTATVQAVTCPKLGLTAANFFAAGTAGVITASAPCSVVLRQTGGRLELAVSDPTQTGTSVTVQIAGGGSVLSADSTVTAGASSTALTATVALTGTAGVTEHAAYSVTTTDLPPVADAYTRDGTYASVNYGTASTLVVKNTGTTSSGYSRCSYLSFDTTALTGATITAATLMVYGYVSDSGGTSTTLTAYEVDDATWTESGITWSTQPALGRALGTATATTTKAWLALDVTAYLTAATPGRITLGLYQPTAGLAVILNSREASANAPYVMVTTA</sequence>
<dbReference type="Pfam" id="PF02278">
    <property type="entry name" value="Lyase_8"/>
    <property type="match status" value="1"/>
</dbReference>
<feature type="active site" evidence="6">
    <location>
        <position position="267"/>
    </location>
</feature>
<dbReference type="PANTHER" id="PTHR38481">
    <property type="entry name" value="HYALURONATE LYASE"/>
    <property type="match status" value="1"/>
</dbReference>
<evidence type="ECO:0000259" key="11">
    <source>
        <dbReference type="Pfam" id="PF24517"/>
    </source>
</evidence>
<evidence type="ECO:0000256" key="5">
    <source>
        <dbReference type="ARBA" id="ARBA00023239"/>
    </source>
</evidence>
<protein>
    <submittedName>
        <fullName evidence="12">Polysaccharide lyase 8 family protein</fullName>
    </submittedName>
</protein>
<dbReference type="Gene3D" id="2.60.220.10">
    <property type="entry name" value="Polysaccharide lyase family 8-like, C-terminal"/>
    <property type="match status" value="1"/>
</dbReference>
<dbReference type="InterPro" id="IPR006311">
    <property type="entry name" value="TAT_signal"/>
</dbReference>
<feature type="active site" evidence="6">
    <location>
        <position position="258"/>
    </location>
</feature>
<comment type="subcellular location">
    <subcellularLocation>
        <location evidence="1">Secreted</location>
    </subcellularLocation>
</comment>
<dbReference type="NCBIfam" id="NF033679">
    <property type="entry name" value="DNRLRE_dom"/>
    <property type="match status" value="1"/>
</dbReference>
<dbReference type="PROSITE" id="PS51318">
    <property type="entry name" value="TAT"/>
    <property type="match status" value="1"/>
</dbReference>
<keyword evidence="13" id="KW-1185">Reference proteome</keyword>
<evidence type="ECO:0000256" key="6">
    <source>
        <dbReference type="PIRSR" id="PIRSR638970-1"/>
    </source>
</evidence>
<name>A0A941EGS4_9ACTN</name>
<dbReference type="Gene3D" id="1.50.10.100">
    <property type="entry name" value="Chondroitin AC/alginate lyase"/>
    <property type="match status" value="1"/>
</dbReference>
<feature type="domain" description="Polysaccharide lyase family 8 C-terminal" evidence="9">
    <location>
        <begin position="674"/>
        <end position="737"/>
    </location>
</feature>
<dbReference type="InterPro" id="IPR012970">
    <property type="entry name" value="Lyase_8_alpha_N"/>
</dbReference>
<evidence type="ECO:0000313" key="12">
    <source>
        <dbReference type="EMBL" id="MBR7831006.1"/>
    </source>
</evidence>
<dbReference type="InterPro" id="IPR008929">
    <property type="entry name" value="Chondroitin_lyas"/>
</dbReference>
<dbReference type="Proteomes" id="UP000676325">
    <property type="component" value="Unassembled WGS sequence"/>
</dbReference>
<dbReference type="EMBL" id="JAGSOH010000175">
    <property type="protein sequence ID" value="MBR7831006.1"/>
    <property type="molecule type" value="Genomic_DNA"/>
</dbReference>
<reference evidence="12" key="1">
    <citation type="submission" date="2021-04" db="EMBL/GenBank/DDBJ databases">
        <title>Genome based classification of Actinospica acidithermotolerans sp. nov., an actinobacterium isolated from an Indonesian hot spring.</title>
        <authorList>
            <person name="Kusuma A.B."/>
            <person name="Putra K.E."/>
            <person name="Nafisah S."/>
            <person name="Loh J."/>
            <person name="Nouioui I."/>
            <person name="Goodfellow M."/>
        </authorList>
    </citation>
    <scope>NUCLEOTIDE SEQUENCE</scope>
    <source>
        <strain evidence="12">MGRD01-02</strain>
    </source>
</reference>
<evidence type="ECO:0000256" key="4">
    <source>
        <dbReference type="ARBA" id="ARBA00022729"/>
    </source>
</evidence>
<evidence type="ECO:0000256" key="1">
    <source>
        <dbReference type="ARBA" id="ARBA00004613"/>
    </source>
</evidence>
<feature type="signal peptide" evidence="7">
    <location>
        <begin position="1"/>
        <end position="33"/>
    </location>
</feature>
<keyword evidence="3" id="KW-0964">Secreted</keyword>
<evidence type="ECO:0000256" key="2">
    <source>
        <dbReference type="ARBA" id="ARBA00006699"/>
    </source>
</evidence>
<feature type="active site" evidence="6">
    <location>
        <position position="321"/>
    </location>
</feature>
<dbReference type="GO" id="GO:0005975">
    <property type="term" value="P:carbohydrate metabolic process"/>
    <property type="evidence" value="ECO:0007669"/>
    <property type="project" value="InterPro"/>
</dbReference>
<dbReference type="InterPro" id="IPR004103">
    <property type="entry name" value="Lyase_8_C"/>
</dbReference>
<feature type="domain" description="Carbohydrate-binding module family 96" evidence="11">
    <location>
        <begin position="784"/>
        <end position="948"/>
    </location>
</feature>
<feature type="chain" id="PRO_5037207925" evidence="7">
    <location>
        <begin position="34"/>
        <end position="949"/>
    </location>
</feature>
<dbReference type="Pfam" id="PF24517">
    <property type="entry name" value="CBM96"/>
    <property type="match status" value="1"/>
</dbReference>
<keyword evidence="4 7" id="KW-0732">Signal</keyword>
<dbReference type="GO" id="GO:0005576">
    <property type="term" value="C:extracellular region"/>
    <property type="evidence" value="ECO:0007669"/>
    <property type="project" value="UniProtKB-SubCell"/>
</dbReference>
<dbReference type="Gene3D" id="2.70.98.10">
    <property type="match status" value="1"/>
</dbReference>
<accession>A0A941EGS4</accession>
<dbReference type="Pfam" id="PF08124">
    <property type="entry name" value="Lyase_8_N"/>
    <property type="match status" value="1"/>
</dbReference>
<dbReference type="RefSeq" id="WP_212522125.1">
    <property type="nucleotide sequence ID" value="NZ_JAGSOH010000175.1"/>
</dbReference>
<dbReference type="SUPFAM" id="SSF48230">
    <property type="entry name" value="Chondroitin AC/alginate lyase"/>
    <property type="match status" value="1"/>
</dbReference>
<dbReference type="GO" id="GO:0030246">
    <property type="term" value="F:carbohydrate binding"/>
    <property type="evidence" value="ECO:0007669"/>
    <property type="project" value="InterPro"/>
</dbReference>
<dbReference type="AlphaFoldDB" id="A0A941EGS4"/>
<dbReference type="CDD" id="cd01083">
    <property type="entry name" value="GAG_Lyase"/>
    <property type="match status" value="1"/>
</dbReference>
<evidence type="ECO:0000259" key="9">
    <source>
        <dbReference type="Pfam" id="PF02884"/>
    </source>
</evidence>
<dbReference type="InterPro" id="IPR014718">
    <property type="entry name" value="GH-type_carb-bd"/>
</dbReference>
<evidence type="ECO:0000259" key="8">
    <source>
        <dbReference type="Pfam" id="PF02278"/>
    </source>
</evidence>
<dbReference type="SUPFAM" id="SSF74650">
    <property type="entry name" value="Galactose mutarotase-like"/>
    <property type="match status" value="1"/>
</dbReference>
<feature type="domain" description="Polysaccharide lyase 8 N-terminal alpha-helical" evidence="10">
    <location>
        <begin position="44"/>
        <end position="360"/>
    </location>
</feature>
<dbReference type="InterPro" id="IPR011071">
    <property type="entry name" value="Lyase_8-like_C"/>
</dbReference>
<comment type="similarity">
    <text evidence="2">Belongs to the polysaccharide lyase 8 family.</text>
</comment>
<dbReference type="InterPro" id="IPR038970">
    <property type="entry name" value="Lyase_8"/>
</dbReference>
<dbReference type="InterPro" id="IPR003159">
    <property type="entry name" value="Lyase_8_central_dom"/>
</dbReference>